<reference evidence="6 7" key="1">
    <citation type="submission" date="2019-06" db="EMBL/GenBank/DDBJ databases">
        <title>Sequencing the genomes of 1000 actinobacteria strains.</title>
        <authorList>
            <person name="Klenk H.-P."/>
        </authorList>
    </citation>
    <scope>NUCLEOTIDE SEQUENCE [LARGE SCALE GENOMIC DNA]</scope>
    <source>
        <strain evidence="6 7">DSM 45928</strain>
    </source>
</reference>
<dbReference type="InParanoid" id="A0A543ATH8"/>
<keyword evidence="3" id="KW-0804">Transcription</keyword>
<gene>
    <name evidence="6" type="ORF">FB566_1399</name>
</gene>
<evidence type="ECO:0000259" key="5">
    <source>
        <dbReference type="PROSITE" id="PS50977"/>
    </source>
</evidence>
<dbReference type="GO" id="GO:0000976">
    <property type="term" value="F:transcription cis-regulatory region binding"/>
    <property type="evidence" value="ECO:0007669"/>
    <property type="project" value="TreeGrafter"/>
</dbReference>
<dbReference type="Proteomes" id="UP000317043">
    <property type="component" value="Unassembled WGS sequence"/>
</dbReference>
<proteinExistence type="predicted"/>
<protein>
    <submittedName>
        <fullName evidence="6">TetR family transcriptional regulator</fullName>
    </submittedName>
</protein>
<dbReference type="PROSITE" id="PS50977">
    <property type="entry name" value="HTH_TETR_2"/>
    <property type="match status" value="1"/>
</dbReference>
<evidence type="ECO:0000256" key="1">
    <source>
        <dbReference type="ARBA" id="ARBA00023015"/>
    </source>
</evidence>
<evidence type="ECO:0000256" key="2">
    <source>
        <dbReference type="ARBA" id="ARBA00023125"/>
    </source>
</evidence>
<dbReference type="Pfam" id="PF02909">
    <property type="entry name" value="TetR_C_1"/>
    <property type="match status" value="1"/>
</dbReference>
<name>A0A543ATH8_9ACTN</name>
<dbReference type="PANTHER" id="PTHR30055">
    <property type="entry name" value="HTH-TYPE TRANSCRIPTIONAL REGULATOR RUTR"/>
    <property type="match status" value="1"/>
</dbReference>
<dbReference type="SUPFAM" id="SSF48498">
    <property type="entry name" value="Tetracyclin repressor-like, C-terminal domain"/>
    <property type="match status" value="1"/>
</dbReference>
<accession>A0A543ATH8</accession>
<feature type="DNA-binding region" description="H-T-H motif" evidence="4">
    <location>
        <begin position="33"/>
        <end position="52"/>
    </location>
</feature>
<dbReference type="RefSeq" id="WP_211347566.1">
    <property type="nucleotide sequence ID" value="NZ_JBHTGS010000001.1"/>
</dbReference>
<keyword evidence="7" id="KW-1185">Reference proteome</keyword>
<dbReference type="EMBL" id="VFOW01000001">
    <property type="protein sequence ID" value="TQL75883.1"/>
    <property type="molecule type" value="Genomic_DNA"/>
</dbReference>
<dbReference type="InterPro" id="IPR009057">
    <property type="entry name" value="Homeodomain-like_sf"/>
</dbReference>
<dbReference type="InterPro" id="IPR050109">
    <property type="entry name" value="HTH-type_TetR-like_transc_reg"/>
</dbReference>
<dbReference type="SUPFAM" id="SSF46689">
    <property type="entry name" value="Homeodomain-like"/>
    <property type="match status" value="1"/>
</dbReference>
<dbReference type="InterPro" id="IPR036271">
    <property type="entry name" value="Tet_transcr_reg_TetR-rel_C_sf"/>
</dbReference>
<dbReference type="InterPro" id="IPR001647">
    <property type="entry name" value="HTH_TetR"/>
</dbReference>
<dbReference type="PANTHER" id="PTHR30055:SF151">
    <property type="entry name" value="TRANSCRIPTIONAL REGULATORY PROTEIN"/>
    <property type="match status" value="1"/>
</dbReference>
<dbReference type="Gene3D" id="1.10.357.10">
    <property type="entry name" value="Tetracycline Repressor, domain 2"/>
    <property type="match status" value="1"/>
</dbReference>
<evidence type="ECO:0000256" key="4">
    <source>
        <dbReference type="PROSITE-ProRule" id="PRU00335"/>
    </source>
</evidence>
<dbReference type="GO" id="GO:0003700">
    <property type="term" value="F:DNA-binding transcription factor activity"/>
    <property type="evidence" value="ECO:0007669"/>
    <property type="project" value="TreeGrafter"/>
</dbReference>
<organism evidence="6 7">
    <name type="scientific">Stackebrandtia endophytica</name>
    <dbReference type="NCBI Taxonomy" id="1496996"/>
    <lineage>
        <taxon>Bacteria</taxon>
        <taxon>Bacillati</taxon>
        <taxon>Actinomycetota</taxon>
        <taxon>Actinomycetes</taxon>
        <taxon>Glycomycetales</taxon>
        <taxon>Glycomycetaceae</taxon>
        <taxon>Stackebrandtia</taxon>
    </lineage>
</organism>
<dbReference type="GO" id="GO:0045892">
    <property type="term" value="P:negative regulation of DNA-templated transcription"/>
    <property type="evidence" value="ECO:0007669"/>
    <property type="project" value="InterPro"/>
</dbReference>
<keyword evidence="2 4" id="KW-0238">DNA-binding</keyword>
<dbReference type="AlphaFoldDB" id="A0A543ATH8"/>
<dbReference type="Pfam" id="PF00440">
    <property type="entry name" value="TetR_N"/>
    <property type="match status" value="1"/>
</dbReference>
<evidence type="ECO:0000256" key="3">
    <source>
        <dbReference type="ARBA" id="ARBA00023163"/>
    </source>
</evidence>
<feature type="domain" description="HTH tetR-type" evidence="5">
    <location>
        <begin position="10"/>
        <end position="70"/>
    </location>
</feature>
<evidence type="ECO:0000313" key="6">
    <source>
        <dbReference type="EMBL" id="TQL75883.1"/>
    </source>
</evidence>
<dbReference type="Gene3D" id="1.10.10.60">
    <property type="entry name" value="Homeodomain-like"/>
    <property type="match status" value="1"/>
</dbReference>
<dbReference type="InterPro" id="IPR004111">
    <property type="entry name" value="Repressor_TetR_C"/>
</dbReference>
<evidence type="ECO:0000313" key="7">
    <source>
        <dbReference type="Proteomes" id="UP000317043"/>
    </source>
</evidence>
<sequence length="219" mass="24437">MSRRPRHTDPLSRDRIVTAAVEVADRQGFEAVSMRRVAEHLGSGTMSLYRHIADKDELIGAMVGHVTGRYAYPDRTGMSWRECLHQLARRDRQAFEDHPWMLAATATVTPAFGAESLASMEWALAALEPLELSTHEAARAIMVINNYVQGSTRIALGDRDSDATDDLGQNWRTRLGDVDLAEFPRLAQLIQRPPTDAGDDWFGDGLDLILDGIQQRANR</sequence>
<keyword evidence="1" id="KW-0805">Transcription regulation</keyword>
<comment type="caution">
    <text evidence="6">The sequence shown here is derived from an EMBL/GenBank/DDBJ whole genome shotgun (WGS) entry which is preliminary data.</text>
</comment>